<sequence>MGPKATPSCGLCSQPSKYRCSACPVRYCSVACYKKHKETCVATTAAATASAPSLEPASAPATSEQAAAPPFDAPKADPLAPAVDAPPPPLRALAGLRWPPEPDASVFQDPLKRDDPKPLRHAELERIATSAPLRELLTHPALTKVLAALDALPTPNARHASLARLLGVDGTSLAKPAAAALLHRSGSPPPLQDLLGGGGAQSTAADDWGSDGWWLGRDDARVWIGPEERRLMRLWAGVVVQAVDDDGDGAWGAADGDLEWEV</sequence>
<dbReference type="SUPFAM" id="SSF144232">
    <property type="entry name" value="HIT/MYND zinc finger-like"/>
    <property type="match status" value="1"/>
</dbReference>
<evidence type="ECO:0000313" key="4">
    <source>
        <dbReference type="EMBL" id="RSH83215.1"/>
    </source>
</evidence>
<keyword evidence="1" id="KW-0479">Metal-binding</keyword>
<evidence type="ECO:0000256" key="2">
    <source>
        <dbReference type="SAM" id="MobiDB-lite"/>
    </source>
</evidence>
<keyword evidence="5" id="KW-1185">Reference proteome</keyword>
<evidence type="ECO:0000259" key="3">
    <source>
        <dbReference type="PROSITE" id="PS51083"/>
    </source>
</evidence>
<feature type="compositionally biased region" description="Low complexity" evidence="2">
    <location>
        <begin position="51"/>
        <end position="70"/>
    </location>
</feature>
<keyword evidence="1" id="KW-0863">Zinc-finger</keyword>
<dbReference type="PROSITE" id="PS51083">
    <property type="entry name" value="ZF_HIT"/>
    <property type="match status" value="1"/>
</dbReference>
<keyword evidence="1" id="KW-0862">Zinc</keyword>
<evidence type="ECO:0000256" key="1">
    <source>
        <dbReference type="PROSITE-ProRule" id="PRU00453"/>
    </source>
</evidence>
<dbReference type="Proteomes" id="UP000279236">
    <property type="component" value="Unassembled WGS sequence"/>
</dbReference>
<dbReference type="OrthoDB" id="18412at2759"/>
<accession>A0A427XWW6</accession>
<reference evidence="4 5" key="1">
    <citation type="submission" date="2018-11" db="EMBL/GenBank/DDBJ databases">
        <title>Genome sequence of Apiotrichum porosum DSM 27194.</title>
        <authorList>
            <person name="Aliyu H."/>
            <person name="Gorte O."/>
            <person name="Ochsenreither K."/>
        </authorList>
    </citation>
    <scope>NUCLEOTIDE SEQUENCE [LARGE SCALE GENOMIC DNA]</scope>
    <source>
        <strain evidence="4 5">DSM 27194</strain>
    </source>
</reference>
<organism evidence="4 5">
    <name type="scientific">Apiotrichum porosum</name>
    <dbReference type="NCBI Taxonomy" id="105984"/>
    <lineage>
        <taxon>Eukaryota</taxon>
        <taxon>Fungi</taxon>
        <taxon>Dikarya</taxon>
        <taxon>Basidiomycota</taxon>
        <taxon>Agaricomycotina</taxon>
        <taxon>Tremellomycetes</taxon>
        <taxon>Trichosporonales</taxon>
        <taxon>Trichosporonaceae</taxon>
        <taxon>Apiotrichum</taxon>
    </lineage>
</organism>
<dbReference type="InterPro" id="IPR007529">
    <property type="entry name" value="Znf_HIT"/>
</dbReference>
<feature type="region of interest" description="Disordered" evidence="2">
    <location>
        <begin position="51"/>
        <end position="115"/>
    </location>
</feature>
<dbReference type="STRING" id="105984.A0A427XWW6"/>
<gene>
    <name evidence="4" type="ORF">EHS24_006882</name>
</gene>
<feature type="domain" description="HIT-type" evidence="3">
    <location>
        <begin position="9"/>
        <end position="40"/>
    </location>
</feature>
<dbReference type="GO" id="GO:0008270">
    <property type="term" value="F:zinc ion binding"/>
    <property type="evidence" value="ECO:0007669"/>
    <property type="project" value="UniProtKB-UniRule"/>
</dbReference>
<dbReference type="Gene3D" id="3.30.60.190">
    <property type="match status" value="1"/>
</dbReference>
<dbReference type="EMBL" id="RSCE01000004">
    <property type="protein sequence ID" value="RSH83215.1"/>
    <property type="molecule type" value="Genomic_DNA"/>
</dbReference>
<dbReference type="GeneID" id="39591425"/>
<dbReference type="CDD" id="cd23024">
    <property type="entry name" value="zf-HIT_ZNHIT2-3"/>
    <property type="match status" value="1"/>
</dbReference>
<dbReference type="AlphaFoldDB" id="A0A427XWW6"/>
<evidence type="ECO:0000313" key="5">
    <source>
        <dbReference type="Proteomes" id="UP000279236"/>
    </source>
</evidence>
<dbReference type="RefSeq" id="XP_028477167.1">
    <property type="nucleotide sequence ID" value="XM_028622275.1"/>
</dbReference>
<name>A0A427XWW6_9TREE</name>
<dbReference type="Pfam" id="PF04438">
    <property type="entry name" value="zf-HIT"/>
    <property type="match status" value="1"/>
</dbReference>
<proteinExistence type="predicted"/>
<comment type="caution">
    <text evidence="4">The sequence shown here is derived from an EMBL/GenBank/DDBJ whole genome shotgun (WGS) entry which is preliminary data.</text>
</comment>
<protein>
    <recommendedName>
        <fullName evidence="3">HIT-type domain-containing protein</fullName>
    </recommendedName>
</protein>